<feature type="chain" id="PRO_5025072978" evidence="2">
    <location>
        <begin position="16"/>
        <end position="186"/>
    </location>
</feature>
<dbReference type="Pfam" id="PF00565">
    <property type="entry name" value="SNase"/>
    <property type="match status" value="1"/>
</dbReference>
<dbReference type="EMBL" id="JH651384">
    <property type="protein sequence ID" value="EIJ33414.1"/>
    <property type="molecule type" value="Genomic_DNA"/>
</dbReference>
<dbReference type="PROSITE" id="PS50830">
    <property type="entry name" value="TNASE_3"/>
    <property type="match status" value="1"/>
</dbReference>
<keyword evidence="2" id="KW-0732">Signal</keyword>
<evidence type="ECO:0000259" key="3">
    <source>
        <dbReference type="PROSITE" id="PS50830"/>
    </source>
</evidence>
<protein>
    <submittedName>
        <fullName evidence="4">Nuclease (SNase domain-containing protein)</fullName>
    </submittedName>
</protein>
<sequence precursor="true">MKKLLIIPLSALLLAACIDTFDVKPDSKLQSQLPPDAKVTGDGHLLASGRVVSISDGDTLTVLGANNQRYKIRLQGIDAPEKNQPYGQKCKEALMMATANLPVEVEAYKLDRYGRIIAKIMAGGKDVALEQINNGCGWHYTAYAKEQSAADQQAYSAAQKQAKKSRKGLWRDKQPTAPWDFRRQQR</sequence>
<dbReference type="Gene3D" id="2.40.50.90">
    <property type="match status" value="1"/>
</dbReference>
<feature type="signal peptide" evidence="2">
    <location>
        <begin position="1"/>
        <end position="15"/>
    </location>
</feature>
<name>A0A656HBQ7_THINJ</name>
<dbReference type="GO" id="GO:0003676">
    <property type="term" value="F:nucleic acid binding"/>
    <property type="evidence" value="ECO:0007669"/>
    <property type="project" value="InterPro"/>
</dbReference>
<proteinExistence type="predicted"/>
<dbReference type="PROSITE" id="PS01123">
    <property type="entry name" value="TNASE_1"/>
    <property type="match status" value="1"/>
</dbReference>
<accession>A0A656HBQ7</accession>
<dbReference type="PANTHER" id="PTHR12302">
    <property type="entry name" value="EBNA2 BINDING PROTEIN P100"/>
    <property type="match status" value="1"/>
</dbReference>
<dbReference type="RefSeq" id="WP_002707366.1">
    <property type="nucleotide sequence ID" value="NZ_JH651384.1"/>
</dbReference>
<dbReference type="AlphaFoldDB" id="A0A656HBQ7"/>
<gene>
    <name evidence="4" type="ORF">Thini_0778</name>
</gene>
<dbReference type="InterPro" id="IPR016071">
    <property type="entry name" value="Staphylococal_nuclease_OB-fold"/>
</dbReference>
<dbReference type="InterPro" id="IPR035437">
    <property type="entry name" value="SNase_OB-fold_sf"/>
</dbReference>
<feature type="compositionally biased region" description="Basic and acidic residues" evidence="1">
    <location>
        <begin position="169"/>
        <end position="186"/>
    </location>
</feature>
<evidence type="ECO:0000313" key="4">
    <source>
        <dbReference type="EMBL" id="EIJ33414.1"/>
    </source>
</evidence>
<dbReference type="SUPFAM" id="SSF50199">
    <property type="entry name" value="Staphylococcal nuclease"/>
    <property type="match status" value="1"/>
</dbReference>
<keyword evidence="5" id="KW-1185">Reference proteome</keyword>
<dbReference type="PANTHER" id="PTHR12302:SF26">
    <property type="entry name" value="BLR1266 PROTEIN"/>
    <property type="match status" value="1"/>
</dbReference>
<evidence type="ECO:0000313" key="5">
    <source>
        <dbReference type="Proteomes" id="UP000005317"/>
    </source>
</evidence>
<dbReference type="GO" id="GO:0004518">
    <property type="term" value="F:nuclease activity"/>
    <property type="evidence" value="ECO:0007669"/>
    <property type="project" value="InterPro"/>
</dbReference>
<evidence type="ECO:0000256" key="2">
    <source>
        <dbReference type="SAM" id="SignalP"/>
    </source>
</evidence>
<dbReference type="InterPro" id="IPR002071">
    <property type="entry name" value="Thermonucl_AS"/>
</dbReference>
<dbReference type="SMART" id="SM00318">
    <property type="entry name" value="SNc"/>
    <property type="match status" value="1"/>
</dbReference>
<feature type="domain" description="TNase-like" evidence="3">
    <location>
        <begin position="45"/>
        <end position="172"/>
    </location>
</feature>
<dbReference type="PROSITE" id="PS51257">
    <property type="entry name" value="PROKAR_LIPOPROTEIN"/>
    <property type="match status" value="1"/>
</dbReference>
<evidence type="ECO:0000256" key="1">
    <source>
        <dbReference type="SAM" id="MobiDB-lite"/>
    </source>
</evidence>
<reference evidence="5" key="1">
    <citation type="journal article" date="2011" name="Stand. Genomic Sci.">
        <title>Genome sequence of the filamentous, gliding Thiothrix nivea neotype strain (JP2(T)).</title>
        <authorList>
            <person name="Lapidus A."/>
            <person name="Nolan M."/>
            <person name="Lucas S."/>
            <person name="Glavina Del Rio T."/>
            <person name="Tice H."/>
            <person name="Cheng J.F."/>
            <person name="Tapia R."/>
            <person name="Han C."/>
            <person name="Goodwin L."/>
            <person name="Pitluck S."/>
            <person name="Liolios K."/>
            <person name="Pagani I."/>
            <person name="Ivanova N."/>
            <person name="Huntemann M."/>
            <person name="Mavromatis K."/>
            <person name="Mikhailova N."/>
            <person name="Pati A."/>
            <person name="Chen A."/>
            <person name="Palaniappan K."/>
            <person name="Land M."/>
            <person name="Brambilla E.M."/>
            <person name="Rohde M."/>
            <person name="Abt B."/>
            <person name="Verbarg S."/>
            <person name="Goker M."/>
            <person name="Bristow J."/>
            <person name="Eisen J.A."/>
            <person name="Markowitz V."/>
            <person name="Hugenholtz P."/>
            <person name="Kyrpides N.C."/>
            <person name="Klenk H.P."/>
            <person name="Woyke T."/>
        </authorList>
    </citation>
    <scope>NUCLEOTIDE SEQUENCE [LARGE SCALE GENOMIC DNA]</scope>
    <source>
        <strain evidence="5">ATCC 35100 / DSM 5205 / JP2</strain>
    </source>
</reference>
<dbReference type="OrthoDB" id="6867997at2"/>
<feature type="region of interest" description="Disordered" evidence="1">
    <location>
        <begin position="153"/>
        <end position="186"/>
    </location>
</feature>
<dbReference type="Proteomes" id="UP000005317">
    <property type="component" value="Unassembled WGS sequence"/>
</dbReference>
<organism evidence="4 5">
    <name type="scientific">Thiothrix nivea (strain ATCC 35100 / DSM 5205 / JP2)</name>
    <dbReference type="NCBI Taxonomy" id="870187"/>
    <lineage>
        <taxon>Bacteria</taxon>
        <taxon>Pseudomonadati</taxon>
        <taxon>Pseudomonadota</taxon>
        <taxon>Gammaproteobacteria</taxon>
        <taxon>Thiotrichales</taxon>
        <taxon>Thiotrichaceae</taxon>
        <taxon>Thiothrix</taxon>
    </lineage>
</organism>